<dbReference type="Proteomes" id="UP000823757">
    <property type="component" value="Unassembled WGS sequence"/>
</dbReference>
<dbReference type="AlphaFoldDB" id="A0A9D9NIT5"/>
<feature type="non-terminal residue" evidence="1">
    <location>
        <position position="1"/>
    </location>
</feature>
<accession>A0A9D9NIT5</accession>
<protein>
    <recommendedName>
        <fullName evidence="3">Alpha/beta hydrolase</fullName>
    </recommendedName>
</protein>
<dbReference type="EMBL" id="JADIMD010000125">
    <property type="protein sequence ID" value="MBO8475354.1"/>
    <property type="molecule type" value="Genomic_DNA"/>
</dbReference>
<evidence type="ECO:0000313" key="1">
    <source>
        <dbReference type="EMBL" id="MBO8475354.1"/>
    </source>
</evidence>
<evidence type="ECO:0008006" key="3">
    <source>
        <dbReference type="Google" id="ProtNLM"/>
    </source>
</evidence>
<name>A0A9D9NIT5_9BACT</name>
<sequence length="205" mass="23422">RIPSILKDCLADALPAGFPCKVQVVVRTYDFDPEIAVRQISSWTEELRPALVIGESLGSLQALRIRGVPHLFVSPSLNAPVYLGYLSFFTLIPGVTWLLDRIYRPRPGDRQPLHFTFRTLYHYIAHRKSALAGLPDSSGEGLYYAFFGEHDHYRKSGIVSIRTWRKYFGEGTWETYSGTHFMEEEYIHSMLIPKIVSLLDGNCRL</sequence>
<reference evidence="1" key="1">
    <citation type="submission" date="2020-10" db="EMBL/GenBank/DDBJ databases">
        <authorList>
            <person name="Gilroy R."/>
        </authorList>
    </citation>
    <scope>NUCLEOTIDE SEQUENCE</scope>
    <source>
        <strain evidence="1">B1-13419</strain>
    </source>
</reference>
<gene>
    <name evidence="1" type="ORF">IAB91_08715</name>
</gene>
<evidence type="ECO:0000313" key="2">
    <source>
        <dbReference type="Proteomes" id="UP000823757"/>
    </source>
</evidence>
<comment type="caution">
    <text evidence="1">The sequence shown here is derived from an EMBL/GenBank/DDBJ whole genome shotgun (WGS) entry which is preliminary data.</text>
</comment>
<proteinExistence type="predicted"/>
<organism evidence="1 2">
    <name type="scientific">Candidatus Cryptobacteroides faecigallinarum</name>
    <dbReference type="NCBI Taxonomy" id="2840763"/>
    <lineage>
        <taxon>Bacteria</taxon>
        <taxon>Pseudomonadati</taxon>
        <taxon>Bacteroidota</taxon>
        <taxon>Bacteroidia</taxon>
        <taxon>Bacteroidales</taxon>
        <taxon>Candidatus Cryptobacteroides</taxon>
    </lineage>
</organism>
<reference evidence="1" key="2">
    <citation type="journal article" date="2021" name="PeerJ">
        <title>Extensive microbial diversity within the chicken gut microbiome revealed by metagenomics and culture.</title>
        <authorList>
            <person name="Gilroy R."/>
            <person name="Ravi A."/>
            <person name="Getino M."/>
            <person name="Pursley I."/>
            <person name="Horton D.L."/>
            <person name="Alikhan N.F."/>
            <person name="Baker D."/>
            <person name="Gharbi K."/>
            <person name="Hall N."/>
            <person name="Watson M."/>
            <person name="Adriaenssens E.M."/>
            <person name="Foster-Nyarko E."/>
            <person name="Jarju S."/>
            <person name="Secka A."/>
            <person name="Antonio M."/>
            <person name="Oren A."/>
            <person name="Chaudhuri R.R."/>
            <person name="La Ragione R."/>
            <person name="Hildebrand F."/>
            <person name="Pallen M.J."/>
        </authorList>
    </citation>
    <scope>NUCLEOTIDE SEQUENCE</scope>
    <source>
        <strain evidence="1">B1-13419</strain>
    </source>
</reference>